<reference evidence="2 3" key="1">
    <citation type="journal article" date="2016" name="ISME J.">
        <title>Chasing the elusive Euryarchaeota class WSA2: genomes reveal a uniquely fastidious methyl-reducing methanogen.</title>
        <authorList>
            <person name="Nobu M.K."/>
            <person name="Narihiro T."/>
            <person name="Kuroda K."/>
            <person name="Mei R."/>
            <person name="Liu W.T."/>
        </authorList>
    </citation>
    <scope>NUCLEOTIDE SEQUENCE [LARGE SCALE GENOMIC DNA]</scope>
    <source>
        <strain evidence="2">U1lsi0528_Bin089</strain>
    </source>
</reference>
<gene>
    <name evidence="2" type="ORF">AMQ74_00232</name>
</gene>
<proteinExistence type="predicted"/>
<dbReference type="PANTHER" id="PTHR43300:SF4">
    <property type="entry name" value="ACYL-[ACYL-CARRIER-PROTEIN]--UDP-N-ACETYLGLUCOSAMINE O-ACYLTRANSFERASE"/>
    <property type="match status" value="1"/>
</dbReference>
<dbReference type="InterPro" id="IPR001451">
    <property type="entry name" value="Hexapep"/>
</dbReference>
<dbReference type="Pfam" id="PF00132">
    <property type="entry name" value="Hexapep"/>
    <property type="match status" value="3"/>
</dbReference>
<evidence type="ECO:0000313" key="2">
    <source>
        <dbReference type="EMBL" id="KYC53998.1"/>
    </source>
</evidence>
<dbReference type="PATRIC" id="fig|1705564.3.peg.233"/>
<comment type="caution">
    <text evidence="2">The sequence shown here is derived from an EMBL/GenBank/DDBJ whole genome shotgun (WGS) entry which is preliminary data.</text>
</comment>
<dbReference type="PROSITE" id="PS00101">
    <property type="entry name" value="HEXAPEP_TRANSFERASES"/>
    <property type="match status" value="1"/>
</dbReference>
<protein>
    <submittedName>
        <fullName evidence="2">UDP-N-acetylglucosamine acyltransferase</fullName>
    </submittedName>
</protein>
<dbReference type="EMBL" id="LNGD01000007">
    <property type="protein sequence ID" value="KYC53998.1"/>
    <property type="molecule type" value="Genomic_DNA"/>
</dbReference>
<name>A0A150JA88_9EURY</name>
<keyword evidence="2" id="KW-0012">Acyltransferase</keyword>
<dbReference type="InterPro" id="IPR011004">
    <property type="entry name" value="Trimer_LpxA-like_sf"/>
</dbReference>
<evidence type="ECO:0000313" key="3">
    <source>
        <dbReference type="Proteomes" id="UP000075578"/>
    </source>
</evidence>
<dbReference type="AlphaFoldDB" id="A0A150JA88"/>
<sequence>MSDYFVHDSAEISKGAVIGKNTKIWHQSQIREGAKIGENCIISKCVYIDFDVPIGNNVKIQNGVSVYHGVEVEDDVFLGPHMTFTNDLYPRAFNSNWELVKTLVKKGASIGANATIICGVTIGEYAMVGSGAVVTKNVPPFGLVFGNPAKLRGFVCKCGRKAIKIGEEKDKVSMECTVCKTKFNIKKEDYSLLEED</sequence>
<evidence type="ECO:0000256" key="1">
    <source>
        <dbReference type="ARBA" id="ARBA00022679"/>
    </source>
</evidence>
<dbReference type="Proteomes" id="UP000075578">
    <property type="component" value="Unassembled WGS sequence"/>
</dbReference>
<dbReference type="GO" id="GO:0016746">
    <property type="term" value="F:acyltransferase activity"/>
    <property type="evidence" value="ECO:0007669"/>
    <property type="project" value="UniProtKB-KW"/>
</dbReference>
<dbReference type="InterPro" id="IPR018357">
    <property type="entry name" value="Hexapep_transf_CS"/>
</dbReference>
<dbReference type="PANTHER" id="PTHR43300">
    <property type="entry name" value="ACETYLTRANSFERASE"/>
    <property type="match status" value="1"/>
</dbReference>
<keyword evidence="1 2" id="KW-0808">Transferase</keyword>
<organism evidence="2 3">
    <name type="scientific">Candidatus Methanofastidiosum methylothiophilum</name>
    <dbReference type="NCBI Taxonomy" id="1705564"/>
    <lineage>
        <taxon>Archaea</taxon>
        <taxon>Methanobacteriati</taxon>
        <taxon>Methanobacteriota</taxon>
        <taxon>Stenosarchaea group</taxon>
        <taxon>Candidatus Methanofastidiosia</taxon>
        <taxon>Candidatus Methanofastidiosales</taxon>
        <taxon>Candidatus Methanofastidiosaceae</taxon>
        <taxon>Candidatus Methanofastidiosum</taxon>
    </lineage>
</organism>
<dbReference type="CDD" id="cd03358">
    <property type="entry name" value="LbH_WxcM_N_like"/>
    <property type="match status" value="1"/>
</dbReference>
<dbReference type="Gene3D" id="2.160.10.10">
    <property type="entry name" value="Hexapeptide repeat proteins"/>
    <property type="match status" value="1"/>
</dbReference>
<dbReference type="SUPFAM" id="SSF51161">
    <property type="entry name" value="Trimeric LpxA-like enzymes"/>
    <property type="match status" value="1"/>
</dbReference>
<accession>A0A150JA88</accession>
<dbReference type="InterPro" id="IPR050179">
    <property type="entry name" value="Trans_hexapeptide_repeat"/>
</dbReference>